<dbReference type="GO" id="GO:0016301">
    <property type="term" value="F:kinase activity"/>
    <property type="evidence" value="ECO:0007669"/>
    <property type="project" value="UniProtKB-KW"/>
</dbReference>
<evidence type="ECO:0000313" key="2">
    <source>
        <dbReference type="EMBL" id="MFJ3044441.1"/>
    </source>
</evidence>
<dbReference type="PANTHER" id="PTHR10513">
    <property type="entry name" value="DEOXYNUCLEOSIDE KINASE"/>
    <property type="match status" value="1"/>
</dbReference>
<sequence length="213" mass="24385">MELDSYRYIAIEGPIGVGKTSLARRLATLFDALPLLEQPAGNPFLESFYRDAERYAFQTQTFFLLQRIAQLQAPLDPSLSERRFVADFMLEKNMLFSQLTLPEAELQLYRQLHAQLRPQVRLPDLVIYLQAPPEVLLGRIARRGIGMEEAISSDYLQQLSDSYGNFFYHYEEAPVLTVNTEHLDPAHNDADLKVLLQHIEAMRGKRAFLNQGG</sequence>
<proteinExistence type="predicted"/>
<dbReference type="InterPro" id="IPR050566">
    <property type="entry name" value="Deoxyribonucleoside_kinase"/>
</dbReference>
<dbReference type="Gene3D" id="3.40.50.300">
    <property type="entry name" value="P-loop containing nucleotide triphosphate hydrolases"/>
    <property type="match status" value="1"/>
</dbReference>
<keyword evidence="3" id="KW-1185">Reference proteome</keyword>
<dbReference type="PIRSF" id="PIRSF000705">
    <property type="entry name" value="DNK"/>
    <property type="match status" value="1"/>
</dbReference>
<comment type="caution">
    <text evidence="2">The sequence shown here is derived from an EMBL/GenBank/DDBJ whole genome shotgun (WGS) entry which is preliminary data.</text>
</comment>
<keyword evidence="2" id="KW-0418">Kinase</keyword>
<reference evidence="2 3" key="1">
    <citation type="submission" date="2024-10" db="EMBL/GenBank/DDBJ databases">
        <title>The Natural Products Discovery Center: Release of the First 8490 Sequenced Strains for Exploring Actinobacteria Biosynthetic Diversity.</title>
        <authorList>
            <person name="Kalkreuter E."/>
            <person name="Kautsar S.A."/>
            <person name="Yang D."/>
            <person name="Bader C.D."/>
            <person name="Teijaro C.N."/>
            <person name="Fluegel L."/>
            <person name="Davis C.M."/>
            <person name="Simpson J.R."/>
            <person name="Lauterbach L."/>
            <person name="Steele A.D."/>
            <person name="Gui C."/>
            <person name="Meng S."/>
            <person name="Li G."/>
            <person name="Viehrig K."/>
            <person name="Ye F."/>
            <person name="Su P."/>
            <person name="Kiefer A.F."/>
            <person name="Nichols A."/>
            <person name="Cepeda A.J."/>
            <person name="Yan W."/>
            <person name="Fan B."/>
            <person name="Jiang Y."/>
            <person name="Adhikari A."/>
            <person name="Zheng C.-J."/>
            <person name="Schuster L."/>
            <person name="Cowan T.M."/>
            <person name="Smanski M.J."/>
            <person name="Chevrette M.G."/>
            <person name="De Carvalho L.P.S."/>
            <person name="Shen B."/>
        </authorList>
    </citation>
    <scope>NUCLEOTIDE SEQUENCE [LARGE SCALE GENOMIC DNA]</scope>
    <source>
        <strain evidence="2 3">NPDC087045</strain>
    </source>
</reference>
<name>A0ABW8ESL4_9BURK</name>
<dbReference type="InterPro" id="IPR031314">
    <property type="entry name" value="DNK_dom"/>
</dbReference>
<dbReference type="EMBL" id="JBIUZV010000001">
    <property type="protein sequence ID" value="MFJ3044441.1"/>
    <property type="molecule type" value="Genomic_DNA"/>
</dbReference>
<dbReference type="InterPro" id="IPR002624">
    <property type="entry name" value="DCK/DGK"/>
</dbReference>
<dbReference type="SUPFAM" id="SSF52540">
    <property type="entry name" value="P-loop containing nucleoside triphosphate hydrolases"/>
    <property type="match status" value="1"/>
</dbReference>
<protein>
    <submittedName>
        <fullName evidence="2">Deoxynucleoside kinase</fullName>
    </submittedName>
</protein>
<dbReference type="Pfam" id="PF01712">
    <property type="entry name" value="dNK"/>
    <property type="match status" value="1"/>
</dbReference>
<dbReference type="RefSeq" id="WP_402698038.1">
    <property type="nucleotide sequence ID" value="NZ_JBIUZV010000001.1"/>
</dbReference>
<organism evidence="2 3">
    <name type="scientific">Herbaspirillum chlorophenolicum</name>
    <dbReference type="NCBI Taxonomy" id="211589"/>
    <lineage>
        <taxon>Bacteria</taxon>
        <taxon>Pseudomonadati</taxon>
        <taxon>Pseudomonadota</taxon>
        <taxon>Betaproteobacteria</taxon>
        <taxon>Burkholderiales</taxon>
        <taxon>Oxalobacteraceae</taxon>
        <taxon>Herbaspirillum</taxon>
    </lineage>
</organism>
<gene>
    <name evidence="2" type="ORF">ACIPEN_01305</name>
</gene>
<keyword evidence="2" id="KW-0808">Transferase</keyword>
<dbReference type="CDD" id="cd01673">
    <property type="entry name" value="dNK"/>
    <property type="match status" value="1"/>
</dbReference>
<evidence type="ECO:0000259" key="1">
    <source>
        <dbReference type="Pfam" id="PF01712"/>
    </source>
</evidence>
<dbReference type="InterPro" id="IPR027417">
    <property type="entry name" value="P-loop_NTPase"/>
</dbReference>
<accession>A0ABW8ESL4</accession>
<dbReference type="Proteomes" id="UP001617427">
    <property type="component" value="Unassembled WGS sequence"/>
</dbReference>
<dbReference type="PANTHER" id="PTHR10513:SF46">
    <property type="entry name" value="DEOXYGUANOSINE KINASE"/>
    <property type="match status" value="1"/>
</dbReference>
<evidence type="ECO:0000313" key="3">
    <source>
        <dbReference type="Proteomes" id="UP001617427"/>
    </source>
</evidence>
<feature type="domain" description="Deoxynucleoside kinase" evidence="1">
    <location>
        <begin position="9"/>
        <end position="199"/>
    </location>
</feature>